<dbReference type="AlphaFoldDB" id="A0A1G6PD89"/>
<dbReference type="NCBIfam" id="TIGR03023">
    <property type="entry name" value="WcaJ_sugtrans"/>
    <property type="match status" value="1"/>
</dbReference>
<dbReference type="Pfam" id="PF02397">
    <property type="entry name" value="Bac_transf"/>
    <property type="match status" value="1"/>
</dbReference>
<gene>
    <name evidence="9" type="ORF">SAMN04488024_1038</name>
</gene>
<dbReference type="InterPro" id="IPR003362">
    <property type="entry name" value="Bact_transf"/>
</dbReference>
<sequence length="516" mass="60158">MLFKLVLYCIIITYFIINNDFLTLKRILGINFVHCNSFKTKITTKCLSSRFKPMQTRYLFILKYILPITDLIMVNIVYFFAYQFTAYMGKAVSSELQWHYVVVCNLIWIVSTTSFGLYSEYGSRRIERIYRGTWKSVVLHAVLFSVYLFFSKQNDFSRSFLVVFYGMLGILFLVNRFIGTSFQFLLFNHLRGVKSVAIMGNNATGLQLASYFEKQHYIEFHGFINDVPDDYLDRNGQISEAVGHQFKMAVDKGIKDIYVTIAPDRMADMTILTEEAERQCVRLKFIPDISGALLSPYTVSYLGNEFPVISLRSEPLEKIHNRFKKRAIDVVFSGLVILFVLSWLYPIIAILIKLQSKGPVLFKQLRSGRDDEPFWCFKFRSMRMNADSDKRQASKNDDRITPIGKFLRKSSLDELPQFFNVFMGHMSVVGPRPHMLSHTEQYKGIVDQFMVRHFLKPGITGWAQVNGYRGETKEDYKMVKRVEHDIWYLENWSAMLDVKIIFMTVINMIKGEENAF</sequence>
<comment type="subcellular location">
    <subcellularLocation>
        <location evidence="1">Membrane</location>
        <topology evidence="1">Multi-pass membrane protein</topology>
    </subcellularLocation>
</comment>
<accession>A0A1G6PD89</accession>
<evidence type="ECO:0000313" key="10">
    <source>
        <dbReference type="Proteomes" id="UP000199455"/>
    </source>
</evidence>
<keyword evidence="4 7" id="KW-0812">Transmembrane</keyword>
<evidence type="ECO:0000256" key="7">
    <source>
        <dbReference type="SAM" id="Phobius"/>
    </source>
</evidence>
<evidence type="ECO:0000256" key="2">
    <source>
        <dbReference type="ARBA" id="ARBA00006464"/>
    </source>
</evidence>
<dbReference type="GO" id="GO:0016780">
    <property type="term" value="F:phosphotransferase activity, for other substituted phosphate groups"/>
    <property type="evidence" value="ECO:0007669"/>
    <property type="project" value="TreeGrafter"/>
</dbReference>
<feature type="transmembrane region" description="Helical" evidence="7">
    <location>
        <begin position="100"/>
        <end position="121"/>
    </location>
</feature>
<proteinExistence type="inferred from homology"/>
<dbReference type="GO" id="GO:0016020">
    <property type="term" value="C:membrane"/>
    <property type="evidence" value="ECO:0007669"/>
    <property type="project" value="UniProtKB-SubCell"/>
</dbReference>
<dbReference type="EMBL" id="FMZH01000003">
    <property type="protein sequence ID" value="SDC77534.1"/>
    <property type="molecule type" value="Genomic_DNA"/>
</dbReference>
<evidence type="ECO:0000256" key="1">
    <source>
        <dbReference type="ARBA" id="ARBA00004141"/>
    </source>
</evidence>
<organism evidence="9 10">
    <name type="scientific">Pedobacter soli</name>
    <dbReference type="NCBI Taxonomy" id="390242"/>
    <lineage>
        <taxon>Bacteria</taxon>
        <taxon>Pseudomonadati</taxon>
        <taxon>Bacteroidota</taxon>
        <taxon>Sphingobacteriia</taxon>
        <taxon>Sphingobacteriales</taxon>
        <taxon>Sphingobacteriaceae</taxon>
        <taxon>Pedobacter</taxon>
    </lineage>
</organism>
<evidence type="ECO:0000256" key="3">
    <source>
        <dbReference type="ARBA" id="ARBA00022679"/>
    </source>
</evidence>
<dbReference type="PANTHER" id="PTHR30576:SF0">
    <property type="entry name" value="UNDECAPRENYL-PHOSPHATE N-ACETYLGALACTOSAMINYL 1-PHOSPHATE TRANSFERASE-RELATED"/>
    <property type="match status" value="1"/>
</dbReference>
<evidence type="ECO:0000256" key="5">
    <source>
        <dbReference type="ARBA" id="ARBA00022989"/>
    </source>
</evidence>
<dbReference type="Proteomes" id="UP000199455">
    <property type="component" value="Unassembled WGS sequence"/>
</dbReference>
<dbReference type="PANTHER" id="PTHR30576">
    <property type="entry name" value="COLANIC BIOSYNTHESIS UDP-GLUCOSE LIPID CARRIER TRANSFERASE"/>
    <property type="match status" value="1"/>
</dbReference>
<keyword evidence="6 7" id="KW-0472">Membrane</keyword>
<feature type="transmembrane region" description="Helical" evidence="7">
    <location>
        <begin position="330"/>
        <end position="352"/>
    </location>
</feature>
<comment type="similarity">
    <text evidence="2">Belongs to the bacterial sugar transferase family.</text>
</comment>
<feature type="transmembrane region" description="Helical" evidence="7">
    <location>
        <begin position="6"/>
        <end position="24"/>
    </location>
</feature>
<feature type="transmembrane region" description="Helical" evidence="7">
    <location>
        <begin position="162"/>
        <end position="187"/>
    </location>
</feature>
<evidence type="ECO:0000313" key="9">
    <source>
        <dbReference type="EMBL" id="SDC77534.1"/>
    </source>
</evidence>
<dbReference type="InterPro" id="IPR017475">
    <property type="entry name" value="EPS_sugar_tfrase"/>
</dbReference>
<protein>
    <submittedName>
        <fullName evidence="9">Putative colanic acid biosysnthesis UDP-glucose lipid carrier transferase</fullName>
    </submittedName>
</protein>
<evidence type="ECO:0000259" key="8">
    <source>
        <dbReference type="Pfam" id="PF02397"/>
    </source>
</evidence>
<evidence type="ECO:0000256" key="6">
    <source>
        <dbReference type="ARBA" id="ARBA00023136"/>
    </source>
</evidence>
<feature type="transmembrane region" description="Helical" evidence="7">
    <location>
        <begin position="58"/>
        <end position="80"/>
    </location>
</feature>
<reference evidence="10" key="1">
    <citation type="submission" date="2016-10" db="EMBL/GenBank/DDBJ databases">
        <authorList>
            <person name="Varghese N."/>
            <person name="Submissions S."/>
        </authorList>
    </citation>
    <scope>NUCLEOTIDE SEQUENCE [LARGE SCALE GENOMIC DNA]</scope>
    <source>
        <strain evidence="10">DSM 18609</strain>
    </source>
</reference>
<dbReference type="STRING" id="390242.SAMN04488024_1038"/>
<dbReference type="NCBIfam" id="TIGR03025">
    <property type="entry name" value="EPS_sugtrans"/>
    <property type="match status" value="1"/>
</dbReference>
<keyword evidence="3 9" id="KW-0808">Transferase</keyword>
<dbReference type="Pfam" id="PF13727">
    <property type="entry name" value="CoA_binding_3"/>
    <property type="match status" value="1"/>
</dbReference>
<dbReference type="InterPro" id="IPR017473">
    <property type="entry name" value="Undecaprenyl-P_gluc_Ptfrase"/>
</dbReference>
<keyword evidence="10" id="KW-1185">Reference proteome</keyword>
<evidence type="ECO:0000256" key="4">
    <source>
        <dbReference type="ARBA" id="ARBA00022692"/>
    </source>
</evidence>
<feature type="transmembrane region" description="Helical" evidence="7">
    <location>
        <begin position="133"/>
        <end position="150"/>
    </location>
</feature>
<keyword evidence="5 7" id="KW-1133">Transmembrane helix</keyword>
<feature type="domain" description="Bacterial sugar transferase" evidence="8">
    <location>
        <begin position="325"/>
        <end position="509"/>
    </location>
</feature>
<name>A0A1G6PD89_9SPHI</name>